<reference evidence="1 2" key="1">
    <citation type="submission" date="2019-06" db="EMBL/GenBank/DDBJ databases">
        <title>Erythrobacter insulae sp. nov., isolated from a tidal flat.</title>
        <authorList>
            <person name="Yoon J.-H."/>
        </authorList>
    </citation>
    <scope>NUCLEOTIDE SEQUENCE [LARGE SCALE GENOMIC DNA]</scope>
    <source>
        <strain evidence="1 2">JBTF-M21</strain>
    </source>
</reference>
<name>A0A547PES8_9SPHN</name>
<organism evidence="1 2">
    <name type="scientific">Erythrobacter insulae</name>
    <dbReference type="NCBI Taxonomy" id="2584124"/>
    <lineage>
        <taxon>Bacteria</taxon>
        <taxon>Pseudomonadati</taxon>
        <taxon>Pseudomonadota</taxon>
        <taxon>Alphaproteobacteria</taxon>
        <taxon>Sphingomonadales</taxon>
        <taxon>Erythrobacteraceae</taxon>
        <taxon>Erythrobacter/Porphyrobacter group</taxon>
        <taxon>Erythrobacter</taxon>
    </lineage>
</organism>
<gene>
    <name evidence="1" type="ORF">FGU71_01655</name>
</gene>
<comment type="caution">
    <text evidence="1">The sequence shown here is derived from an EMBL/GenBank/DDBJ whole genome shotgun (WGS) entry which is preliminary data.</text>
</comment>
<accession>A0A547PES8</accession>
<dbReference type="AlphaFoldDB" id="A0A547PES8"/>
<sequence length="250" mass="27113">MNIPGKDLLGRRMTVNRGLSDDEKVWHFRSAWNVAALNCTAARFQPVLDAYSVYIKDHATALMSVNRRIDRKYRNEMGARRAGIIEREGKMTSVYNFFALPPARSGLCAAALDISNRALAAPPADPIAFAMDNFELLLDPFSTFFDEYEEYQRLSARWDQEYGAEYGASQPGWVAVQRALADGIAVPTVGENPAATLATPAAAGSTVVDSATGAEVPVIPVQDGFVSQPVVEPIPTEAAQDPAPAPRGLR</sequence>
<protein>
    <submittedName>
        <fullName evidence="1">Uncharacterized protein</fullName>
    </submittedName>
</protein>
<dbReference type="Proteomes" id="UP000316343">
    <property type="component" value="Unassembled WGS sequence"/>
</dbReference>
<dbReference type="EMBL" id="VHJK01000001">
    <property type="protein sequence ID" value="TRD12652.1"/>
    <property type="molecule type" value="Genomic_DNA"/>
</dbReference>
<evidence type="ECO:0000313" key="1">
    <source>
        <dbReference type="EMBL" id="TRD12652.1"/>
    </source>
</evidence>
<proteinExistence type="predicted"/>
<keyword evidence="2" id="KW-1185">Reference proteome</keyword>
<dbReference type="OrthoDB" id="7432148at2"/>
<evidence type="ECO:0000313" key="2">
    <source>
        <dbReference type="Proteomes" id="UP000316343"/>
    </source>
</evidence>